<evidence type="ECO:0000313" key="3">
    <source>
        <dbReference type="EMBL" id="AWZ40413.1"/>
    </source>
</evidence>
<feature type="transmembrane region" description="Helical" evidence="1">
    <location>
        <begin position="6"/>
        <end position="24"/>
    </location>
</feature>
<name>A0A2Z4VZR5_9LACO</name>
<sequence>MRLSTTLIIMLVCLFGLLMIISAVNMHEKESIIMKVILFVIGVLALLVGGYLLIRGVLLG</sequence>
<dbReference type="KEGG" id="lmur:CPS94_06525"/>
<evidence type="ECO:0000256" key="1">
    <source>
        <dbReference type="SAM" id="Phobius"/>
    </source>
</evidence>
<keyword evidence="1" id="KW-0472">Membrane</keyword>
<dbReference type="AlphaFoldDB" id="A0A2Z4VZR5"/>
<protein>
    <submittedName>
        <fullName evidence="2">Uncharacterized protein</fullName>
    </submittedName>
</protein>
<dbReference type="RefSeq" id="WP_056959161.1">
    <property type="nucleotide sequence ID" value="NZ_AP025728.1"/>
</dbReference>
<evidence type="ECO:0000313" key="2">
    <source>
        <dbReference type="EMBL" id="AWZ38591.1"/>
    </source>
</evidence>
<dbReference type="Proteomes" id="UP000250143">
    <property type="component" value="Chromosome"/>
</dbReference>
<organism evidence="2 5">
    <name type="scientific">Ligilactobacillus murinus</name>
    <dbReference type="NCBI Taxonomy" id="1622"/>
    <lineage>
        <taxon>Bacteria</taxon>
        <taxon>Bacillati</taxon>
        <taxon>Bacillota</taxon>
        <taxon>Bacilli</taxon>
        <taxon>Lactobacillales</taxon>
        <taxon>Lactobacillaceae</taxon>
        <taxon>Ligilactobacillus</taxon>
    </lineage>
</organism>
<dbReference type="EMBL" id="CP023566">
    <property type="protein sequence ID" value="AWZ40413.1"/>
    <property type="molecule type" value="Genomic_DNA"/>
</dbReference>
<keyword evidence="1" id="KW-1133">Transmembrane helix</keyword>
<dbReference type="GeneID" id="48466793"/>
<dbReference type="Proteomes" id="UP000250153">
    <property type="component" value="Chromosome"/>
</dbReference>
<proteinExistence type="predicted"/>
<reference evidence="4 5" key="1">
    <citation type="submission" date="2017-09" db="EMBL/GenBank/DDBJ databases">
        <title>Predominant Lactobacillus spp. isolated from feces of mice subjected to short-term calorie restriction.</title>
        <authorList>
            <person name="Zhang C."/>
            <person name="Zhao L."/>
            <person name="Pan F."/>
        </authorList>
    </citation>
    <scope>NUCLEOTIDE SEQUENCE [LARGE SCALE GENOMIC DNA]</scope>
    <source>
        <strain evidence="3 4">CR141</strain>
        <strain evidence="2 5">CR147</strain>
    </source>
</reference>
<dbReference type="EMBL" id="CP023565">
    <property type="protein sequence ID" value="AWZ38591.1"/>
    <property type="molecule type" value="Genomic_DNA"/>
</dbReference>
<keyword evidence="1" id="KW-0812">Transmembrane</keyword>
<accession>A0A2Z4VZR5</accession>
<feature type="transmembrane region" description="Helical" evidence="1">
    <location>
        <begin position="36"/>
        <end position="54"/>
    </location>
</feature>
<evidence type="ECO:0000313" key="5">
    <source>
        <dbReference type="Proteomes" id="UP000250153"/>
    </source>
</evidence>
<evidence type="ECO:0000313" key="4">
    <source>
        <dbReference type="Proteomes" id="UP000250143"/>
    </source>
</evidence>
<gene>
    <name evidence="3" type="ORF">CPQ89_04885</name>
    <name evidence="2" type="ORF">CPS94_06525</name>
</gene>
<keyword evidence="4" id="KW-1185">Reference proteome</keyword>